<dbReference type="SUPFAM" id="SSF109604">
    <property type="entry name" value="HD-domain/PDEase-like"/>
    <property type="match status" value="1"/>
</dbReference>
<accession>A0A940X9Y6</accession>
<comment type="caution">
    <text evidence="1">The sequence shown here is derived from an EMBL/GenBank/DDBJ whole genome shotgun (WGS) entry which is preliminary data.</text>
</comment>
<name>A0A940X9Y6_9FLAO</name>
<dbReference type="RefSeq" id="WP_210666402.1">
    <property type="nucleotide sequence ID" value="NZ_JAGFBV010000014.1"/>
</dbReference>
<dbReference type="AlphaFoldDB" id="A0A940X9Y6"/>
<dbReference type="EMBL" id="JAGFBV010000014">
    <property type="protein sequence ID" value="MBP4138407.1"/>
    <property type="molecule type" value="Genomic_DNA"/>
</dbReference>
<dbReference type="Proteomes" id="UP000675047">
    <property type="component" value="Unassembled WGS sequence"/>
</dbReference>
<dbReference type="PANTHER" id="PTHR46246">
    <property type="entry name" value="GUANOSINE-3',5'-BIS(DIPHOSPHATE) 3'-PYROPHOSPHOHYDROLASE MESH1"/>
    <property type="match status" value="1"/>
</dbReference>
<dbReference type="Gene3D" id="1.10.3210.10">
    <property type="entry name" value="Hypothetical protein af1432"/>
    <property type="match status" value="1"/>
</dbReference>
<dbReference type="Pfam" id="PF13328">
    <property type="entry name" value="HD_4"/>
    <property type="match status" value="1"/>
</dbReference>
<proteinExistence type="predicted"/>
<sequence>MSELQTKYQKAIKFAAKKHADKNQLIPGTNLPYVVHLSNVAMEILIAAEKTDKFNSEFAVQVALLHDILEDTATTFDEIADEFGKEIAQAVIALTKNSKIHNEERMSDSLNRIKELPKEVWAVKLADRITNLQPPPEHWSFEKITAYQKQAVLIHTSLKGGNEYLEKRLWEKILDYLKYCTTDIK</sequence>
<organism evidence="1 2">
    <name type="scientific">Flavobacterium geliluteum</name>
    <dbReference type="NCBI Taxonomy" id="2816120"/>
    <lineage>
        <taxon>Bacteria</taxon>
        <taxon>Pseudomonadati</taxon>
        <taxon>Bacteroidota</taxon>
        <taxon>Flavobacteriia</taxon>
        <taxon>Flavobacteriales</taxon>
        <taxon>Flavobacteriaceae</taxon>
        <taxon>Flavobacterium</taxon>
    </lineage>
</organism>
<dbReference type="PANTHER" id="PTHR46246:SF1">
    <property type="entry name" value="GUANOSINE-3',5'-BIS(DIPHOSPHATE) 3'-PYROPHOSPHOHYDROLASE MESH1"/>
    <property type="match status" value="1"/>
</dbReference>
<protein>
    <submittedName>
        <fullName evidence="1">Bifunctional (P)ppGpp synthetase/guanosine-3',5'-bis(Diphosphate) 3'-pyrophosphohydrolase</fullName>
    </submittedName>
</protein>
<evidence type="ECO:0000313" key="2">
    <source>
        <dbReference type="Proteomes" id="UP000675047"/>
    </source>
</evidence>
<dbReference type="InterPro" id="IPR052194">
    <property type="entry name" value="MESH1"/>
</dbReference>
<gene>
    <name evidence="1" type="ORF">J3495_09940</name>
</gene>
<evidence type="ECO:0000313" key="1">
    <source>
        <dbReference type="EMBL" id="MBP4138407.1"/>
    </source>
</evidence>
<reference evidence="1 2" key="1">
    <citation type="submission" date="2021-03" db="EMBL/GenBank/DDBJ databases">
        <title>Flavobacterium Flabelliformis Sp. Nov. And Flavobacterium Geliluteum Sp. Nov., Two Novel Multidrug Resistant Psychrophilic Species Isolated From Antarctica.</title>
        <authorList>
            <person name="Kralova S."/>
            <person name="Busse H.J."/>
            <person name="Bezdicek M."/>
            <person name="Nykrynova M."/>
            <person name="Kroupova E."/>
            <person name="Krsek D."/>
            <person name="Sedlacek I."/>
        </authorList>
    </citation>
    <scope>NUCLEOTIDE SEQUENCE [LARGE SCALE GENOMIC DNA]</scope>
    <source>
        <strain evidence="1 2">P7388</strain>
    </source>
</reference>
<dbReference type="GO" id="GO:0008893">
    <property type="term" value="F:guanosine-3',5'-bis(diphosphate) 3'-diphosphatase activity"/>
    <property type="evidence" value="ECO:0007669"/>
    <property type="project" value="TreeGrafter"/>
</dbReference>
<keyword evidence="2" id="KW-1185">Reference proteome</keyword>